<evidence type="ECO:0000313" key="3">
    <source>
        <dbReference type="EMBL" id="CAG60165.1"/>
    </source>
</evidence>
<dbReference type="VEuPathDB" id="FungiDB:CAGL0H10010g"/>
<dbReference type="InParanoid" id="Q6FRB2"/>
<gene>
    <name evidence="2 3" type="ordered locus">CAGL0H10010g</name>
</gene>
<dbReference type="Proteomes" id="UP000002428">
    <property type="component" value="Chromosome H"/>
</dbReference>
<keyword evidence="4" id="KW-1185">Reference proteome</keyword>
<feature type="compositionally biased region" description="Gly residues" evidence="1">
    <location>
        <begin position="19"/>
        <end position="38"/>
    </location>
</feature>
<evidence type="ECO:0000313" key="4">
    <source>
        <dbReference type="Proteomes" id="UP000002428"/>
    </source>
</evidence>
<feature type="region of interest" description="Disordered" evidence="1">
    <location>
        <begin position="1"/>
        <end position="41"/>
    </location>
</feature>
<dbReference type="RefSeq" id="XP_447232.1">
    <property type="nucleotide sequence ID" value="XM_447232.1"/>
</dbReference>
<feature type="compositionally biased region" description="Acidic residues" evidence="1">
    <location>
        <begin position="213"/>
        <end position="230"/>
    </location>
</feature>
<dbReference type="AlphaFoldDB" id="Q6FRB2"/>
<dbReference type="CGD" id="CAL0131520">
    <property type="gene designation" value="CAGL0H10010g"/>
</dbReference>
<reference evidence="3 4" key="1">
    <citation type="journal article" date="2004" name="Nature">
        <title>Genome evolution in yeasts.</title>
        <authorList>
            <consortium name="Genolevures"/>
            <person name="Dujon B."/>
            <person name="Sherman D."/>
            <person name="Fischer G."/>
            <person name="Durrens P."/>
            <person name="Casaregola S."/>
            <person name="Lafontaine I."/>
            <person name="de Montigny J."/>
            <person name="Marck C."/>
            <person name="Neuveglise C."/>
            <person name="Talla E."/>
            <person name="Goffard N."/>
            <person name="Frangeul L."/>
            <person name="Aigle M."/>
            <person name="Anthouard V."/>
            <person name="Babour A."/>
            <person name="Barbe V."/>
            <person name="Barnay S."/>
            <person name="Blanchin S."/>
            <person name="Beckerich J.M."/>
            <person name="Beyne E."/>
            <person name="Bleykasten C."/>
            <person name="Boisrame A."/>
            <person name="Boyer J."/>
            <person name="Cattolico L."/>
            <person name="Confanioleri F."/>
            <person name="de Daruvar A."/>
            <person name="Despons L."/>
            <person name="Fabre E."/>
            <person name="Fairhead C."/>
            <person name="Ferry-Dumazet H."/>
            <person name="Groppi A."/>
            <person name="Hantraye F."/>
            <person name="Hennequin C."/>
            <person name="Jauniaux N."/>
            <person name="Joyet P."/>
            <person name="Kachouri R."/>
            <person name="Kerrest A."/>
            <person name="Koszul R."/>
            <person name="Lemaire M."/>
            <person name="Lesur I."/>
            <person name="Ma L."/>
            <person name="Muller H."/>
            <person name="Nicaud J.M."/>
            <person name="Nikolski M."/>
            <person name="Oztas S."/>
            <person name="Ozier-Kalogeropoulos O."/>
            <person name="Pellenz S."/>
            <person name="Potier S."/>
            <person name="Richard G.F."/>
            <person name="Straub M.L."/>
            <person name="Suleau A."/>
            <person name="Swennene D."/>
            <person name="Tekaia F."/>
            <person name="Wesolowski-Louvel M."/>
            <person name="Westhof E."/>
            <person name="Wirth B."/>
            <person name="Zeniou-Meyer M."/>
            <person name="Zivanovic I."/>
            <person name="Bolotin-Fukuhara M."/>
            <person name="Thierry A."/>
            <person name="Bouchier C."/>
            <person name="Caudron B."/>
            <person name="Scarpelli C."/>
            <person name="Gaillardin C."/>
            <person name="Weissenbach J."/>
            <person name="Wincker P."/>
            <person name="Souciet J.L."/>
        </authorList>
    </citation>
    <scope>NUCLEOTIDE SEQUENCE [LARGE SCALE GENOMIC DNA]</scope>
    <source>
        <strain evidence="4">ATCC 2001 / BCRC 20586 / JCM 3761 / NBRC 0622 / NRRL Y-65 / CBS 138</strain>
    </source>
</reference>
<dbReference type="HOGENOM" id="CLU_1004713_0_0_1"/>
<evidence type="ECO:0000313" key="2">
    <source>
        <dbReference type="CGD" id="CAL0131520"/>
    </source>
</evidence>
<proteinExistence type="predicted"/>
<sequence>MEMLLRDRNGRKRRSSAGAGSGGSGGSGVGGVGGGSGSGAENRVRKVRFSETVQCMAVDGAGVVRALSDVVLSDCVSVEYTLSGRRSGVRRRYEYNRVVTYGDIEDFLPGEAVDQGLLQPPLGAVHVEAIHLGSVPKTAVVVGENEVVDVPRDAMAGIDILLSADSSAETLSLRRTPRSSSIRLTGAAAGLKRSASLSPRSLYNSTFIFNSDDDIDADGTDSDTGIDTEAETERNADTDTDIDDPTAKNPYPATQASLQPLAHDRNATAGPPPDVLN</sequence>
<name>Q6FRB2_CANGA</name>
<accession>Q6FRB2</accession>
<organism evidence="3 4">
    <name type="scientific">Candida glabrata (strain ATCC 2001 / BCRC 20586 / JCM 3761 / NBRC 0622 / NRRL Y-65 / CBS 138)</name>
    <name type="common">Yeast</name>
    <name type="synonym">Nakaseomyces glabratus</name>
    <dbReference type="NCBI Taxonomy" id="284593"/>
    <lineage>
        <taxon>Eukaryota</taxon>
        <taxon>Fungi</taxon>
        <taxon>Dikarya</taxon>
        <taxon>Ascomycota</taxon>
        <taxon>Saccharomycotina</taxon>
        <taxon>Saccharomycetes</taxon>
        <taxon>Saccharomycetales</taxon>
        <taxon>Saccharomycetaceae</taxon>
        <taxon>Nakaseomyces</taxon>
    </lineage>
</organism>
<feature type="region of interest" description="Disordered" evidence="1">
    <location>
        <begin position="213"/>
        <end position="277"/>
    </location>
</feature>
<evidence type="ECO:0000256" key="1">
    <source>
        <dbReference type="SAM" id="MobiDB-lite"/>
    </source>
</evidence>
<dbReference type="EMBL" id="CR380954">
    <property type="protein sequence ID" value="CAG60165.1"/>
    <property type="molecule type" value="Genomic_DNA"/>
</dbReference>
<dbReference type="KEGG" id="cgr:2888548"/>
<protein>
    <submittedName>
        <fullName evidence="3">Uncharacterized protein</fullName>
    </submittedName>
</protein>